<dbReference type="PANTHER" id="PTHR35462:SF2">
    <property type="entry name" value="TRANSMEMBRANE PROTEIN"/>
    <property type="match status" value="1"/>
</dbReference>
<feature type="signal peptide" evidence="1">
    <location>
        <begin position="1"/>
        <end position="23"/>
    </location>
</feature>
<dbReference type="GeneID" id="69972363"/>
<name>A0A0P0RJ43_9BURK</name>
<dbReference type="PANTHER" id="PTHR35462">
    <property type="match status" value="1"/>
</dbReference>
<feature type="chain" id="PRO_5006054368" evidence="1">
    <location>
        <begin position="24"/>
        <end position="140"/>
    </location>
</feature>
<evidence type="ECO:0000313" key="2">
    <source>
        <dbReference type="EMBL" id="ALL68690.1"/>
    </source>
</evidence>
<accession>A0A0P0RJ43</accession>
<sequence>MTTTIRHASMLALLLAASSAVHAGFDCSGSRGGWRVQSSDSWTGSDKLTHFAVSAPFGALGAYLARDTQHPVVYGTLIGTAPGLAKEVFDGTCRTDGFSYKDLAADALGALAGAALAHWAIMYQRTARGTTLGLAYRNRF</sequence>
<dbReference type="EMBL" id="CP012747">
    <property type="protein sequence ID" value="ALL68690.1"/>
    <property type="molecule type" value="Genomic_DNA"/>
</dbReference>
<proteinExistence type="predicted"/>
<gene>
    <name evidence="2" type="ORF">K788_0000287</name>
</gene>
<organism evidence="2 3">
    <name type="scientific">Paraburkholderia caribensis MBA4</name>
    <dbReference type="NCBI Taxonomy" id="1323664"/>
    <lineage>
        <taxon>Bacteria</taxon>
        <taxon>Pseudomonadati</taxon>
        <taxon>Pseudomonadota</taxon>
        <taxon>Betaproteobacteria</taxon>
        <taxon>Burkholderiales</taxon>
        <taxon>Burkholderiaceae</taxon>
        <taxon>Paraburkholderia</taxon>
    </lineage>
</organism>
<protein>
    <submittedName>
        <fullName evidence="2">Periplasmic lipoprotein</fullName>
    </submittedName>
</protein>
<keyword evidence="1" id="KW-0732">Signal</keyword>
<dbReference type="AlphaFoldDB" id="A0A0P0RJ43"/>
<dbReference type="KEGG" id="bcai:K788_0000287"/>
<evidence type="ECO:0000313" key="3">
    <source>
        <dbReference type="Proteomes" id="UP000019146"/>
    </source>
</evidence>
<dbReference type="Proteomes" id="UP000019146">
    <property type="component" value="Chromosome 2"/>
</dbReference>
<dbReference type="RefSeq" id="WP_035997696.1">
    <property type="nucleotide sequence ID" value="NZ_CP012747.1"/>
</dbReference>
<reference evidence="2 3" key="1">
    <citation type="journal article" date="2014" name="Genome Announc.">
        <title>Draft Genome Sequence of the Haloacid-Degrading Burkholderia caribensis Strain MBA4.</title>
        <authorList>
            <person name="Pan Y."/>
            <person name="Kong K.F."/>
            <person name="Tsang J.S."/>
        </authorList>
    </citation>
    <scope>NUCLEOTIDE SEQUENCE [LARGE SCALE GENOMIC DNA]</scope>
    <source>
        <strain evidence="2 3">MBA4</strain>
    </source>
</reference>
<keyword evidence="2" id="KW-0449">Lipoprotein</keyword>
<evidence type="ECO:0000256" key="1">
    <source>
        <dbReference type="SAM" id="SignalP"/>
    </source>
</evidence>